<dbReference type="SUPFAM" id="SSF52980">
    <property type="entry name" value="Restriction endonuclease-like"/>
    <property type="match status" value="1"/>
</dbReference>
<evidence type="ECO:0000313" key="3">
    <source>
        <dbReference type="EMBL" id="NDV92504.1"/>
    </source>
</evidence>
<keyword evidence="3" id="KW-0378">Hydrolase</keyword>
<dbReference type="AlphaFoldDB" id="A0A7X5RM81"/>
<dbReference type="GO" id="GO:0004519">
    <property type="term" value="F:endonuclease activity"/>
    <property type="evidence" value="ECO:0007669"/>
    <property type="project" value="UniProtKB-KW"/>
</dbReference>
<accession>A0A7X5RM81</accession>
<proteinExistence type="predicted"/>
<dbReference type="Proteomes" id="UP000470213">
    <property type="component" value="Unassembled WGS sequence"/>
</dbReference>
<gene>
    <name evidence="3" type="ORF">GTH32_15105</name>
</gene>
<dbReference type="GO" id="GO:0003676">
    <property type="term" value="F:nucleic acid binding"/>
    <property type="evidence" value="ECO:0007669"/>
    <property type="project" value="InterPro"/>
</dbReference>
<dbReference type="InterPro" id="IPR011856">
    <property type="entry name" value="tRNA_endonuc-like_dom_sf"/>
</dbReference>
<dbReference type="InterPro" id="IPR036388">
    <property type="entry name" value="WH-like_DNA-bd_sf"/>
</dbReference>
<dbReference type="Pfam" id="PF08721">
    <property type="entry name" value="Tn7_Tnp_TnsA_C"/>
    <property type="match status" value="1"/>
</dbReference>
<evidence type="ECO:0000259" key="2">
    <source>
        <dbReference type="Pfam" id="PF08722"/>
    </source>
</evidence>
<protein>
    <submittedName>
        <fullName evidence="3">Heteromeric transposase endonuclease subunit TnsA</fullName>
    </submittedName>
</protein>
<dbReference type="RefSeq" id="WP_163087275.1">
    <property type="nucleotide sequence ID" value="NZ_JAAAWN010000023.1"/>
</dbReference>
<dbReference type="InterPro" id="IPR011335">
    <property type="entry name" value="Restrct_endonuc-II-like"/>
</dbReference>
<dbReference type="InterPro" id="IPR036390">
    <property type="entry name" value="WH_DNA-bd_sf"/>
</dbReference>
<feature type="domain" description="TnsA endonuclease N-terminal" evidence="2">
    <location>
        <begin position="74"/>
        <end position="164"/>
    </location>
</feature>
<comment type="caution">
    <text evidence="3">The sequence shown here is derived from an EMBL/GenBank/DDBJ whole genome shotgun (WGS) entry which is preliminary data.</text>
</comment>
<dbReference type="Pfam" id="PF08722">
    <property type="entry name" value="Tn7_TnsA-like_N"/>
    <property type="match status" value="1"/>
</dbReference>
<keyword evidence="4" id="KW-1185">Reference proteome</keyword>
<keyword evidence="3" id="KW-0540">Nuclease</keyword>
<feature type="domain" description="TnsA endonuclease C-terminal" evidence="1">
    <location>
        <begin position="166"/>
        <end position="244"/>
    </location>
</feature>
<dbReference type="CDD" id="cd22362">
    <property type="entry name" value="TnsA_endonuclease-like"/>
    <property type="match status" value="1"/>
</dbReference>
<dbReference type="SUPFAM" id="SSF46785">
    <property type="entry name" value="Winged helix' DNA-binding domain"/>
    <property type="match status" value="1"/>
</dbReference>
<dbReference type="Gene3D" id="3.40.1350.10">
    <property type="match status" value="1"/>
</dbReference>
<dbReference type="InterPro" id="IPR014832">
    <property type="entry name" value="TnsA_C"/>
</dbReference>
<dbReference type="InterPro" id="IPR014833">
    <property type="entry name" value="TnsA_N"/>
</dbReference>
<organism evidence="3 4">
    <name type="scientific">Alteromonas profundi</name>
    <dbReference type="NCBI Taxonomy" id="2696062"/>
    <lineage>
        <taxon>Bacteria</taxon>
        <taxon>Pseudomonadati</taxon>
        <taxon>Pseudomonadota</taxon>
        <taxon>Gammaproteobacteria</taxon>
        <taxon>Alteromonadales</taxon>
        <taxon>Alteromonadaceae</taxon>
        <taxon>Alteromonas/Salinimonas group</taxon>
        <taxon>Alteromonas</taxon>
    </lineage>
</organism>
<evidence type="ECO:0000313" key="4">
    <source>
        <dbReference type="Proteomes" id="UP000470213"/>
    </source>
</evidence>
<keyword evidence="3" id="KW-0255">Endonuclease</keyword>
<reference evidence="3 4" key="1">
    <citation type="submission" date="2020-01" db="EMBL/GenBank/DDBJ databases">
        <authorList>
            <person name="Chen J."/>
            <person name="Zhu S."/>
            <person name="Yang J."/>
        </authorList>
    </citation>
    <scope>NUCLEOTIDE SEQUENCE [LARGE SCALE GENOMIC DNA]</scope>
    <source>
        <strain evidence="3 4">345S023</strain>
    </source>
</reference>
<dbReference type="EMBL" id="JAAAWN010000023">
    <property type="protein sequence ID" value="NDV92504.1"/>
    <property type="molecule type" value="Genomic_DNA"/>
</dbReference>
<evidence type="ECO:0000259" key="1">
    <source>
        <dbReference type="Pfam" id="PF08721"/>
    </source>
</evidence>
<dbReference type="Gene3D" id="1.10.10.10">
    <property type="entry name" value="Winged helix-like DNA-binding domain superfamily/Winged helix DNA-binding domain"/>
    <property type="match status" value="1"/>
</dbReference>
<sequence length="272" mass="31484">MTKLQWLTREEIDKRFASGRGMGRKSEYQPWIYIQEISSDGTSYRALSHRTGRVVHLLSKLEYLAFSLYDWNGSIYDIREQYPFALETILEVADKAGIKHPQKGNKYHIFTTDLLLDFDGLESNQIAIQVKYNDELMDKNVIAKLEIERRSGLAKVMQWKLITELDIPHVQQANIDWILGGKDLHIGESIQMQVYDLWEEIKRFPDIKLAKACSDYDKRHGLPLGEALKLARNAFSYRLLAFDIHKPYQYLICSDIHSVSFGFDSGDLYAVG</sequence>
<name>A0A7X5RM81_9ALTE</name>